<evidence type="ECO:0000259" key="10">
    <source>
        <dbReference type="Pfam" id="PF02880"/>
    </source>
</evidence>
<dbReference type="Gene3D" id="3.40.120.10">
    <property type="entry name" value="Alpha-D-Glucose-1,6-Bisphosphate, subunit A, domain 3"/>
    <property type="match status" value="3"/>
</dbReference>
<dbReference type="GO" id="GO:0006166">
    <property type="term" value="P:purine ribonucleoside salvage"/>
    <property type="evidence" value="ECO:0007669"/>
    <property type="project" value="TreeGrafter"/>
</dbReference>
<accession>W5XZ97</accession>
<protein>
    <submittedName>
        <fullName evidence="11">Phosphomannomutase</fullName>
    </submittedName>
</protein>
<evidence type="ECO:0000256" key="3">
    <source>
        <dbReference type="ARBA" id="ARBA00022553"/>
    </source>
</evidence>
<evidence type="ECO:0000256" key="5">
    <source>
        <dbReference type="ARBA" id="ARBA00022842"/>
    </source>
</evidence>
<dbReference type="PATRIC" id="fig|1224164.3.peg.568"/>
<evidence type="ECO:0000256" key="1">
    <source>
        <dbReference type="ARBA" id="ARBA00001946"/>
    </source>
</evidence>
<dbReference type="GO" id="GO:0000287">
    <property type="term" value="F:magnesium ion binding"/>
    <property type="evidence" value="ECO:0007669"/>
    <property type="project" value="InterPro"/>
</dbReference>
<sequence>MNVRQVTRISAGVAAWLAEQAAQSPHAVESVYPGDSAPSIGLAFHEDDAALRIVVGYDARYGSHAFATATAEVFAGAGFEVFLMPTTTPTPIVPWLIKQWHLDGGVQITASHNPAPDNGYKVYTSLGRQISSAAASEIEGCIDAVGPAVDVPRVFVRPASDQLRRYVDDVVGLVAPKQADLLRVNNERASLRIAFTAMHGVGGRALMQGLQAAGFVHIFPVAEQHYPDPTFPTVEFPNPEEPAAVERLLAHGEKVDADVLIALDPDADRCAVGVRCKDGTLRMLRGDETGPLLATRLIPRWDGSDTGKRPIVASTIVSSQLLPAIAADRGWDLRQTLTGFKNLMAAAGTEQIAYGCEEAVGIAPAPALVDDKDGIATALLICAWAAELKARRLTLLDELDELYRAYGVHVGHQISARTVNPTALITSLSRVPWEELLGFPGEVRSLAEVSGLPAMNGMQFLGQHEAGRVRIIARASGTESKAKIYIEITQDPGDLSRRHEAAELLESVSRTVSALVARL</sequence>
<evidence type="ECO:0000256" key="6">
    <source>
        <dbReference type="ARBA" id="ARBA00023235"/>
    </source>
</evidence>
<evidence type="ECO:0000256" key="4">
    <source>
        <dbReference type="ARBA" id="ARBA00022723"/>
    </source>
</evidence>
<dbReference type="STRING" id="1224164.B843_02870"/>
<evidence type="ECO:0000313" key="12">
    <source>
        <dbReference type="Proteomes" id="UP000019222"/>
    </source>
</evidence>
<dbReference type="HOGENOM" id="CLU_016950_0_2_11"/>
<dbReference type="InterPro" id="IPR016066">
    <property type="entry name" value="A-D-PHexomutase_CS"/>
</dbReference>
<keyword evidence="4 7" id="KW-0479">Metal-binding</keyword>
<dbReference type="InterPro" id="IPR005845">
    <property type="entry name" value="A-D-PHexomutase_a/b/a-II"/>
</dbReference>
<dbReference type="KEGG" id="cvt:B843_02870"/>
<feature type="domain" description="Alpha-D-phosphohexomutase alpha/beta/alpha" evidence="8">
    <location>
        <begin position="40"/>
        <end position="144"/>
    </location>
</feature>
<dbReference type="Pfam" id="PF02878">
    <property type="entry name" value="PGM_PMM_I"/>
    <property type="match status" value="1"/>
</dbReference>
<dbReference type="SUPFAM" id="SSF55957">
    <property type="entry name" value="Phosphoglucomutase, C-terminal domain"/>
    <property type="match status" value="1"/>
</dbReference>
<dbReference type="PROSITE" id="PS00710">
    <property type="entry name" value="PGM_PMM"/>
    <property type="match status" value="1"/>
</dbReference>
<evidence type="ECO:0000259" key="8">
    <source>
        <dbReference type="Pfam" id="PF02878"/>
    </source>
</evidence>
<organism evidence="11 12">
    <name type="scientific">Corynebacterium vitaeruminis DSM 20294</name>
    <dbReference type="NCBI Taxonomy" id="1224164"/>
    <lineage>
        <taxon>Bacteria</taxon>
        <taxon>Bacillati</taxon>
        <taxon>Actinomycetota</taxon>
        <taxon>Actinomycetes</taxon>
        <taxon>Mycobacteriales</taxon>
        <taxon>Corynebacteriaceae</taxon>
        <taxon>Corynebacterium</taxon>
    </lineage>
</organism>
<reference evidence="11 12" key="1">
    <citation type="submission" date="2013-02" db="EMBL/GenBank/DDBJ databases">
        <title>The complete genome sequence of Corynebacterium vitaeruminis DSM 20294.</title>
        <authorList>
            <person name="Ruckert C."/>
            <person name="Albersmeier A."/>
            <person name="Kalinowski J."/>
        </authorList>
    </citation>
    <scope>NUCLEOTIDE SEQUENCE [LARGE SCALE GENOMIC DNA]</scope>
    <source>
        <strain evidence="12">ATCC 10234</strain>
    </source>
</reference>
<keyword evidence="6" id="KW-0413">Isomerase</keyword>
<dbReference type="eggNOG" id="COG1109">
    <property type="taxonomic scope" value="Bacteria"/>
</dbReference>
<keyword evidence="3" id="KW-0597">Phosphoprotein</keyword>
<dbReference type="GO" id="GO:0005975">
    <property type="term" value="P:carbohydrate metabolic process"/>
    <property type="evidence" value="ECO:0007669"/>
    <property type="project" value="InterPro"/>
</dbReference>
<dbReference type="InterPro" id="IPR016055">
    <property type="entry name" value="A-D-PHexomutase_a/b/a-I/II/III"/>
</dbReference>
<evidence type="ECO:0000256" key="7">
    <source>
        <dbReference type="RuleBase" id="RU004326"/>
    </source>
</evidence>
<keyword evidence="12" id="KW-1185">Reference proteome</keyword>
<dbReference type="Proteomes" id="UP000019222">
    <property type="component" value="Chromosome"/>
</dbReference>
<evidence type="ECO:0000313" key="11">
    <source>
        <dbReference type="EMBL" id="AHI21965.1"/>
    </source>
</evidence>
<dbReference type="InterPro" id="IPR005841">
    <property type="entry name" value="Alpha-D-phosphohexomutase_SF"/>
</dbReference>
<evidence type="ECO:0000256" key="2">
    <source>
        <dbReference type="ARBA" id="ARBA00010231"/>
    </source>
</evidence>
<name>W5XZ97_9CORY</name>
<dbReference type="PANTHER" id="PTHR45745:SF1">
    <property type="entry name" value="PHOSPHOGLUCOMUTASE 2B-RELATED"/>
    <property type="match status" value="1"/>
</dbReference>
<dbReference type="EMBL" id="CP004353">
    <property type="protein sequence ID" value="AHI21965.1"/>
    <property type="molecule type" value="Genomic_DNA"/>
</dbReference>
<feature type="domain" description="Alpha-D-phosphohexomutase alpha/beta/alpha" evidence="10">
    <location>
        <begin position="286"/>
        <end position="392"/>
    </location>
</feature>
<dbReference type="GO" id="GO:0008973">
    <property type="term" value="F:phosphopentomutase activity"/>
    <property type="evidence" value="ECO:0007669"/>
    <property type="project" value="TreeGrafter"/>
</dbReference>
<dbReference type="Pfam" id="PF02879">
    <property type="entry name" value="PGM_PMM_II"/>
    <property type="match status" value="1"/>
</dbReference>
<gene>
    <name evidence="11" type="ORF">B843_02870</name>
</gene>
<dbReference type="PRINTS" id="PR00509">
    <property type="entry name" value="PGMPMM"/>
</dbReference>
<comment type="similarity">
    <text evidence="2 7">Belongs to the phosphohexose mutase family.</text>
</comment>
<dbReference type="SUPFAM" id="SSF53738">
    <property type="entry name" value="Phosphoglucomutase, first 3 domains"/>
    <property type="match status" value="3"/>
</dbReference>
<keyword evidence="5 7" id="KW-0460">Magnesium</keyword>
<dbReference type="InterPro" id="IPR005844">
    <property type="entry name" value="A-D-PHexomutase_a/b/a-I"/>
</dbReference>
<dbReference type="InterPro" id="IPR005846">
    <property type="entry name" value="A-D-PHexomutase_a/b/a-III"/>
</dbReference>
<feature type="domain" description="Alpha-D-phosphohexomutase alpha/beta/alpha" evidence="9">
    <location>
        <begin position="184"/>
        <end position="272"/>
    </location>
</feature>
<dbReference type="InterPro" id="IPR036900">
    <property type="entry name" value="A-D-PHexomutase_C_sf"/>
</dbReference>
<comment type="cofactor">
    <cofactor evidence="1">
        <name>Mg(2+)</name>
        <dbReference type="ChEBI" id="CHEBI:18420"/>
    </cofactor>
</comment>
<dbReference type="AlphaFoldDB" id="W5XZ97"/>
<evidence type="ECO:0000259" key="9">
    <source>
        <dbReference type="Pfam" id="PF02879"/>
    </source>
</evidence>
<dbReference type="Pfam" id="PF02880">
    <property type="entry name" value="PGM_PMM_III"/>
    <property type="match status" value="1"/>
</dbReference>
<dbReference type="PANTHER" id="PTHR45745">
    <property type="entry name" value="PHOSPHOMANNOMUTASE 45A"/>
    <property type="match status" value="1"/>
</dbReference>
<proteinExistence type="inferred from homology"/>